<dbReference type="Pfam" id="PF21230">
    <property type="entry name" value="Nakanori"/>
    <property type="match status" value="1"/>
</dbReference>
<dbReference type="AlphaFoldDB" id="A0A8R7V9X7"/>
<dbReference type="Gene3D" id="2.60.270.50">
    <property type="match status" value="1"/>
</dbReference>
<proteinExistence type="predicted"/>
<protein>
    <submittedName>
        <fullName evidence="1">Uncharacterized protein</fullName>
    </submittedName>
</protein>
<reference evidence="2" key="1">
    <citation type="journal article" date="2013" name="Nature">
        <title>Draft genome of the wheat A-genome progenitor Triticum urartu.</title>
        <authorList>
            <person name="Ling H.Q."/>
            <person name="Zhao S."/>
            <person name="Liu D."/>
            <person name="Wang J."/>
            <person name="Sun H."/>
            <person name="Zhang C."/>
            <person name="Fan H."/>
            <person name="Li D."/>
            <person name="Dong L."/>
            <person name="Tao Y."/>
            <person name="Gao C."/>
            <person name="Wu H."/>
            <person name="Li Y."/>
            <person name="Cui Y."/>
            <person name="Guo X."/>
            <person name="Zheng S."/>
            <person name="Wang B."/>
            <person name="Yu K."/>
            <person name="Liang Q."/>
            <person name="Yang W."/>
            <person name="Lou X."/>
            <person name="Chen J."/>
            <person name="Feng M."/>
            <person name="Jian J."/>
            <person name="Zhang X."/>
            <person name="Luo G."/>
            <person name="Jiang Y."/>
            <person name="Liu J."/>
            <person name="Wang Z."/>
            <person name="Sha Y."/>
            <person name="Zhang B."/>
            <person name="Wu H."/>
            <person name="Tang D."/>
            <person name="Shen Q."/>
            <person name="Xue P."/>
            <person name="Zou S."/>
            <person name="Wang X."/>
            <person name="Liu X."/>
            <person name="Wang F."/>
            <person name="Yang Y."/>
            <person name="An X."/>
            <person name="Dong Z."/>
            <person name="Zhang K."/>
            <person name="Zhang X."/>
            <person name="Luo M.C."/>
            <person name="Dvorak J."/>
            <person name="Tong Y."/>
            <person name="Wang J."/>
            <person name="Yang H."/>
            <person name="Li Z."/>
            <person name="Wang D."/>
            <person name="Zhang A."/>
            <person name="Wang J."/>
        </authorList>
    </citation>
    <scope>NUCLEOTIDE SEQUENCE</scope>
    <source>
        <strain evidence="2">cv. G1812</strain>
    </source>
</reference>
<name>A0A8R7V9X7_TRIUA</name>
<evidence type="ECO:0000313" key="1">
    <source>
        <dbReference type="EnsemblPlants" id="TuG1812S0000066400.01.T01"/>
    </source>
</evidence>
<reference evidence="1" key="2">
    <citation type="submission" date="2022-06" db="UniProtKB">
        <authorList>
            <consortium name="EnsemblPlants"/>
        </authorList>
    </citation>
    <scope>IDENTIFICATION</scope>
</reference>
<sequence>MAIRYGNGISVKCLIYNATGATLSLATYSDWHGHIYDTPYPSDIQNGQWGAFLHVHPRGAAAGSAGAVVYRTKLPSGDDGSCDWLFSNGVNTACIHTAYTEIREEDHYPSVGSWDFIYNEKLENSNANSTDDNYGYVSKTDIGEGSTMNAPGVFQFPY</sequence>
<accession>A0A8R7V9X7</accession>
<organism evidence="1 2">
    <name type="scientific">Triticum urartu</name>
    <name type="common">Red wild einkorn</name>
    <name type="synonym">Crithodium urartu</name>
    <dbReference type="NCBI Taxonomy" id="4572"/>
    <lineage>
        <taxon>Eukaryota</taxon>
        <taxon>Viridiplantae</taxon>
        <taxon>Streptophyta</taxon>
        <taxon>Embryophyta</taxon>
        <taxon>Tracheophyta</taxon>
        <taxon>Spermatophyta</taxon>
        <taxon>Magnoliopsida</taxon>
        <taxon>Liliopsida</taxon>
        <taxon>Poales</taxon>
        <taxon>Poaceae</taxon>
        <taxon>BOP clade</taxon>
        <taxon>Pooideae</taxon>
        <taxon>Triticodae</taxon>
        <taxon>Triticeae</taxon>
        <taxon>Triticinae</taxon>
        <taxon>Triticum</taxon>
    </lineage>
</organism>
<dbReference type="EnsemblPlants" id="TuG1812S0000066400.01.T01">
    <property type="protein sequence ID" value="TuG1812S0000066400.01.T01"/>
    <property type="gene ID" value="TuG1812S0000066400.01"/>
</dbReference>
<evidence type="ECO:0000313" key="2">
    <source>
        <dbReference type="Proteomes" id="UP000015106"/>
    </source>
</evidence>
<keyword evidence="2" id="KW-1185">Reference proteome</keyword>
<dbReference type="PANTHER" id="PTHR36482">
    <property type="entry name" value="OSJNBA0024J22.15 PROTEIN"/>
    <property type="match status" value="1"/>
</dbReference>
<dbReference type="InterPro" id="IPR053085">
    <property type="entry name" value="Jasmonate-induced_protein"/>
</dbReference>
<dbReference type="PANTHER" id="PTHR36482:SF5">
    <property type="entry name" value="23 KDA JASMONATE-INDUCED PROTEIN-LIKE"/>
    <property type="match status" value="1"/>
</dbReference>
<dbReference type="Gramene" id="TuG1812S0000066400.01.T01">
    <property type="protein sequence ID" value="TuG1812S0000066400.01.T01"/>
    <property type="gene ID" value="TuG1812S0000066400.01"/>
</dbReference>
<dbReference type="InterPro" id="IPR049065">
    <property type="entry name" value="Nakanori"/>
</dbReference>
<dbReference type="Proteomes" id="UP000015106">
    <property type="component" value="Unassembled WGS sequence"/>
</dbReference>